<reference evidence="10" key="1">
    <citation type="journal article" date="2019" name="Int. J. Syst. Evol. Microbiol.">
        <title>The Global Catalogue of Microorganisms (GCM) 10K type strain sequencing project: providing services to taxonomists for standard genome sequencing and annotation.</title>
        <authorList>
            <consortium name="The Broad Institute Genomics Platform"/>
            <consortium name="The Broad Institute Genome Sequencing Center for Infectious Disease"/>
            <person name="Wu L."/>
            <person name="Ma J."/>
        </authorList>
    </citation>
    <scope>NUCLEOTIDE SEQUENCE [LARGE SCALE GENOMIC DNA]</scope>
    <source>
        <strain evidence="10">KCTC 42087</strain>
    </source>
</reference>
<feature type="transmembrane region" description="Helical" evidence="6">
    <location>
        <begin position="191"/>
        <end position="213"/>
    </location>
</feature>
<dbReference type="NCBIfam" id="TIGR01297">
    <property type="entry name" value="CDF"/>
    <property type="match status" value="1"/>
</dbReference>
<keyword evidence="5 6" id="KW-0472">Membrane</keyword>
<dbReference type="Proteomes" id="UP001596074">
    <property type="component" value="Unassembled WGS sequence"/>
</dbReference>
<evidence type="ECO:0000259" key="8">
    <source>
        <dbReference type="Pfam" id="PF16916"/>
    </source>
</evidence>
<evidence type="ECO:0000256" key="5">
    <source>
        <dbReference type="ARBA" id="ARBA00023136"/>
    </source>
</evidence>
<sequence>MSRSETTKTVLVAGTANLILAVTKLLAGVVSGSSAMLAEGAHSVADTLNQGFLLASLRRSARPPDRRHPFGYGNERYFWSLLAAFGIFVAGAGYSIFEGVLTITGHEAGGGESVWLAFTVLGLAALLEGTSWLRAYVQARRETRDSGRDLVEHVRRTPDVTFKAALFEDTAAMIGLTFAAAGLALREITGSVFWDGLASIMIGLLLVVVAFALGRDSRNLLIGQSVEPETQRRIRAEIASAPGVTGVNELFTMHFGPDEVLVAAKVHFSDEISADEAEDIAGEIDRRLQEDLPIVRHVFLDPTQSEATTAARAEAARRHRARLRRGRRPVG</sequence>
<evidence type="ECO:0000313" key="9">
    <source>
        <dbReference type="EMBL" id="MFC5752286.1"/>
    </source>
</evidence>
<dbReference type="PANTHER" id="PTHR13414">
    <property type="entry name" value="HUEL-CATION TRANSPORTER"/>
    <property type="match status" value="1"/>
</dbReference>
<dbReference type="SUPFAM" id="SSF160240">
    <property type="entry name" value="Cation efflux protein cytoplasmic domain-like"/>
    <property type="match status" value="1"/>
</dbReference>
<dbReference type="PANTHER" id="PTHR13414:SF9">
    <property type="entry name" value="PROTON-COUPLED ZINC ANTIPORTER SLC30A9, MITOCHONDRIAL"/>
    <property type="match status" value="1"/>
</dbReference>
<dbReference type="InterPro" id="IPR040177">
    <property type="entry name" value="SLC30A9"/>
</dbReference>
<dbReference type="SUPFAM" id="SSF161111">
    <property type="entry name" value="Cation efflux protein transmembrane domain-like"/>
    <property type="match status" value="1"/>
</dbReference>
<comment type="subcellular location">
    <subcellularLocation>
        <location evidence="1">Membrane</location>
        <topology evidence="1">Multi-pass membrane protein</topology>
    </subcellularLocation>
</comment>
<dbReference type="Gene3D" id="3.30.70.1350">
    <property type="entry name" value="Cation efflux protein, cytoplasmic domain"/>
    <property type="match status" value="1"/>
</dbReference>
<keyword evidence="10" id="KW-1185">Reference proteome</keyword>
<dbReference type="Pfam" id="PF16916">
    <property type="entry name" value="ZT_dimer"/>
    <property type="match status" value="1"/>
</dbReference>
<evidence type="ECO:0000313" key="10">
    <source>
        <dbReference type="Proteomes" id="UP001596074"/>
    </source>
</evidence>
<keyword evidence="2" id="KW-0813">Transport</keyword>
<comment type="caution">
    <text evidence="9">The sequence shown here is derived from an EMBL/GenBank/DDBJ whole genome shotgun (WGS) entry which is preliminary data.</text>
</comment>
<dbReference type="EMBL" id="JBHSON010000084">
    <property type="protein sequence ID" value="MFC5752286.1"/>
    <property type="molecule type" value="Genomic_DNA"/>
</dbReference>
<keyword evidence="3 6" id="KW-0812">Transmembrane</keyword>
<feature type="domain" description="Cation efflux protein cytoplasmic" evidence="8">
    <location>
        <begin position="227"/>
        <end position="299"/>
    </location>
</feature>
<evidence type="ECO:0000259" key="7">
    <source>
        <dbReference type="Pfam" id="PF01545"/>
    </source>
</evidence>
<feature type="transmembrane region" description="Helical" evidence="6">
    <location>
        <begin position="117"/>
        <end position="137"/>
    </location>
</feature>
<evidence type="ECO:0000256" key="2">
    <source>
        <dbReference type="ARBA" id="ARBA00022448"/>
    </source>
</evidence>
<evidence type="ECO:0000256" key="4">
    <source>
        <dbReference type="ARBA" id="ARBA00022989"/>
    </source>
</evidence>
<keyword evidence="4 6" id="KW-1133">Transmembrane helix</keyword>
<dbReference type="Gene3D" id="1.20.1510.10">
    <property type="entry name" value="Cation efflux protein transmembrane domain"/>
    <property type="match status" value="1"/>
</dbReference>
<organism evidence="9 10">
    <name type="scientific">Actinomadura rugatobispora</name>
    <dbReference type="NCBI Taxonomy" id="1994"/>
    <lineage>
        <taxon>Bacteria</taxon>
        <taxon>Bacillati</taxon>
        <taxon>Actinomycetota</taxon>
        <taxon>Actinomycetes</taxon>
        <taxon>Streptosporangiales</taxon>
        <taxon>Thermomonosporaceae</taxon>
        <taxon>Actinomadura</taxon>
    </lineage>
</organism>
<feature type="domain" description="Cation efflux protein transmembrane" evidence="7">
    <location>
        <begin position="10"/>
        <end position="221"/>
    </location>
</feature>
<gene>
    <name evidence="9" type="ORF">ACFPZN_42310</name>
</gene>
<dbReference type="InterPro" id="IPR027469">
    <property type="entry name" value="Cation_efflux_TMD_sf"/>
</dbReference>
<accession>A0ABW1ABZ4</accession>
<protein>
    <submittedName>
        <fullName evidence="9">Cation diffusion facilitator family transporter</fullName>
    </submittedName>
</protein>
<evidence type="ECO:0000256" key="3">
    <source>
        <dbReference type="ARBA" id="ARBA00022692"/>
    </source>
</evidence>
<feature type="transmembrane region" description="Helical" evidence="6">
    <location>
        <begin position="165"/>
        <end position="185"/>
    </location>
</feature>
<dbReference type="InterPro" id="IPR058533">
    <property type="entry name" value="Cation_efflux_TM"/>
</dbReference>
<dbReference type="InterPro" id="IPR002524">
    <property type="entry name" value="Cation_efflux"/>
</dbReference>
<dbReference type="Pfam" id="PF01545">
    <property type="entry name" value="Cation_efflux"/>
    <property type="match status" value="1"/>
</dbReference>
<evidence type="ECO:0000256" key="6">
    <source>
        <dbReference type="SAM" id="Phobius"/>
    </source>
</evidence>
<name>A0ABW1ABZ4_9ACTN</name>
<evidence type="ECO:0000256" key="1">
    <source>
        <dbReference type="ARBA" id="ARBA00004141"/>
    </source>
</evidence>
<dbReference type="RefSeq" id="WP_378288245.1">
    <property type="nucleotide sequence ID" value="NZ_JBHSON010000084.1"/>
</dbReference>
<dbReference type="InterPro" id="IPR027470">
    <property type="entry name" value="Cation_efflux_CTD"/>
</dbReference>
<proteinExistence type="predicted"/>
<feature type="transmembrane region" description="Helical" evidence="6">
    <location>
        <begin position="77"/>
        <end position="97"/>
    </location>
</feature>
<dbReference type="InterPro" id="IPR036837">
    <property type="entry name" value="Cation_efflux_CTD_sf"/>
</dbReference>